<protein>
    <submittedName>
        <fullName evidence="1">Uncharacterized protein</fullName>
    </submittedName>
</protein>
<dbReference type="Proteomes" id="UP000014974">
    <property type="component" value="Unassembled WGS sequence"/>
</dbReference>
<dbReference type="AlphaFoldDB" id="S7VHK9"/>
<dbReference type="RefSeq" id="WP_020893915.1">
    <property type="nucleotide sequence ID" value="NZ_ATNM01000083.1"/>
</dbReference>
<sequence length="66" mass="7442">MFKETVGGCIVLTLEKMEVVLYDFVVKFKRIRIEMHSHMGQTSGIVGEGPLTFTGNGYRSSEPFEL</sequence>
<evidence type="ECO:0000313" key="2">
    <source>
        <dbReference type="Proteomes" id="UP000014974"/>
    </source>
</evidence>
<organism evidence="1 2">
    <name type="scientific">Cyclobacterium qasimii M12-11B</name>
    <dbReference type="NCBI Taxonomy" id="641524"/>
    <lineage>
        <taxon>Bacteria</taxon>
        <taxon>Pseudomonadati</taxon>
        <taxon>Bacteroidota</taxon>
        <taxon>Cytophagia</taxon>
        <taxon>Cytophagales</taxon>
        <taxon>Cyclobacteriaceae</taxon>
        <taxon>Cyclobacterium</taxon>
    </lineage>
</organism>
<dbReference type="STRING" id="641524.ADICYQ_1962"/>
<evidence type="ECO:0000313" key="1">
    <source>
        <dbReference type="EMBL" id="EPR69017.1"/>
    </source>
</evidence>
<comment type="caution">
    <text evidence="1">The sequence shown here is derived from an EMBL/GenBank/DDBJ whole genome shotgun (WGS) entry which is preliminary data.</text>
</comment>
<name>S7VHK9_9BACT</name>
<reference evidence="1 2" key="1">
    <citation type="journal article" date="2013" name="Genome Announc.">
        <title>Draft Genome Sequence of Cyclobacterium qasimii Strain M12-11BT, Isolated from Arctic Marine Sediment.</title>
        <authorList>
            <person name="Shivaji S."/>
            <person name="Ara S."/>
            <person name="Singh A."/>
            <person name="Kumar Pinnaka A."/>
        </authorList>
    </citation>
    <scope>NUCLEOTIDE SEQUENCE [LARGE SCALE GENOMIC DNA]</scope>
    <source>
        <strain evidence="1 2">M12-11B</strain>
    </source>
</reference>
<gene>
    <name evidence="1" type="ORF">ADICYQ_1962</name>
</gene>
<proteinExistence type="predicted"/>
<accession>S7VHK9</accession>
<dbReference type="EMBL" id="ATNM01000083">
    <property type="protein sequence ID" value="EPR69017.1"/>
    <property type="molecule type" value="Genomic_DNA"/>
</dbReference>